<sequence length="120" mass="12749">MSSAIGPLSGQCHCGSVCITVARAPAYINECNCSLCHSLGASWCYFASSAVEISGDTTGYVRGDLPVAELAVHHCPTCGTTTHWVPLKGGPDPRMGVNTRLFANEEMDGVEIRYPDGKSW</sequence>
<dbReference type="Pfam" id="PF04828">
    <property type="entry name" value="GFA"/>
    <property type="match status" value="1"/>
</dbReference>
<accession>A0A3D9FIB0</accession>
<dbReference type="PROSITE" id="PS51891">
    <property type="entry name" value="CENP_V_GFA"/>
    <property type="match status" value="1"/>
</dbReference>
<dbReference type="GO" id="GO:0046872">
    <property type="term" value="F:metal ion binding"/>
    <property type="evidence" value="ECO:0007669"/>
    <property type="project" value="UniProtKB-KW"/>
</dbReference>
<comment type="caution">
    <text evidence="5">The sequence shown here is derived from an EMBL/GenBank/DDBJ whole genome shotgun (WGS) entry which is preliminary data.</text>
</comment>
<keyword evidence="2" id="KW-0479">Metal-binding</keyword>
<dbReference type="Proteomes" id="UP000256310">
    <property type="component" value="Unassembled WGS sequence"/>
</dbReference>
<comment type="similarity">
    <text evidence="1">Belongs to the Gfa family.</text>
</comment>
<dbReference type="EMBL" id="QRDP01000004">
    <property type="protein sequence ID" value="RED17520.1"/>
    <property type="molecule type" value="Genomic_DNA"/>
</dbReference>
<evidence type="ECO:0000313" key="5">
    <source>
        <dbReference type="EMBL" id="RED17520.1"/>
    </source>
</evidence>
<evidence type="ECO:0000259" key="4">
    <source>
        <dbReference type="PROSITE" id="PS51891"/>
    </source>
</evidence>
<evidence type="ECO:0000256" key="2">
    <source>
        <dbReference type="ARBA" id="ARBA00022723"/>
    </source>
</evidence>
<proteinExistence type="inferred from homology"/>
<dbReference type="GO" id="GO:0016846">
    <property type="term" value="F:carbon-sulfur lyase activity"/>
    <property type="evidence" value="ECO:0007669"/>
    <property type="project" value="InterPro"/>
</dbReference>
<dbReference type="PANTHER" id="PTHR28620:SF1">
    <property type="entry name" value="CENP-V_GFA DOMAIN-CONTAINING PROTEIN"/>
    <property type="match status" value="1"/>
</dbReference>
<organism evidence="5 6">
    <name type="scientific">Parasphingopyxis lamellibrachiae</name>
    <dbReference type="NCBI Taxonomy" id="680125"/>
    <lineage>
        <taxon>Bacteria</taxon>
        <taxon>Pseudomonadati</taxon>
        <taxon>Pseudomonadota</taxon>
        <taxon>Alphaproteobacteria</taxon>
        <taxon>Sphingomonadales</taxon>
        <taxon>Sphingomonadaceae</taxon>
        <taxon>Parasphingopyxis</taxon>
    </lineage>
</organism>
<dbReference type="RefSeq" id="WP_116236777.1">
    <property type="nucleotide sequence ID" value="NZ_QRDP01000004.1"/>
</dbReference>
<dbReference type="OrthoDB" id="9805575at2"/>
<gene>
    <name evidence="5" type="ORF">DFR46_2569</name>
</gene>
<evidence type="ECO:0000256" key="3">
    <source>
        <dbReference type="ARBA" id="ARBA00022833"/>
    </source>
</evidence>
<evidence type="ECO:0000313" key="6">
    <source>
        <dbReference type="Proteomes" id="UP000256310"/>
    </source>
</evidence>
<dbReference type="Gene3D" id="2.170.150.70">
    <property type="match status" value="1"/>
</dbReference>
<dbReference type="PANTHER" id="PTHR28620">
    <property type="entry name" value="CENTROMERE PROTEIN V"/>
    <property type="match status" value="1"/>
</dbReference>
<dbReference type="SUPFAM" id="SSF51316">
    <property type="entry name" value="Mss4-like"/>
    <property type="match status" value="1"/>
</dbReference>
<dbReference type="InterPro" id="IPR006913">
    <property type="entry name" value="CENP-V/GFA"/>
</dbReference>
<keyword evidence="3" id="KW-0862">Zinc</keyword>
<name>A0A3D9FIB0_9SPHN</name>
<dbReference type="AlphaFoldDB" id="A0A3D9FIB0"/>
<dbReference type="InterPro" id="IPR011057">
    <property type="entry name" value="Mss4-like_sf"/>
</dbReference>
<keyword evidence="6" id="KW-1185">Reference proteome</keyword>
<protein>
    <recommendedName>
        <fullName evidence="4">CENP-V/GFA domain-containing protein</fullName>
    </recommendedName>
</protein>
<evidence type="ECO:0000256" key="1">
    <source>
        <dbReference type="ARBA" id="ARBA00005495"/>
    </source>
</evidence>
<dbReference type="InterPro" id="IPR052355">
    <property type="entry name" value="CENP-V-like"/>
</dbReference>
<feature type="domain" description="CENP-V/GFA" evidence="4">
    <location>
        <begin position="8"/>
        <end position="120"/>
    </location>
</feature>
<reference evidence="5 6" key="1">
    <citation type="submission" date="2018-07" db="EMBL/GenBank/DDBJ databases">
        <title>Genomic Encyclopedia of Type Strains, Phase IV (KMG-IV): sequencing the most valuable type-strain genomes for metagenomic binning, comparative biology and taxonomic classification.</title>
        <authorList>
            <person name="Goeker M."/>
        </authorList>
    </citation>
    <scope>NUCLEOTIDE SEQUENCE [LARGE SCALE GENOMIC DNA]</scope>
    <source>
        <strain evidence="5 6">DSM 26725</strain>
    </source>
</reference>